<dbReference type="RefSeq" id="WP_284351579.1">
    <property type="nucleotide sequence ID" value="NZ_BRXS01000005.1"/>
</dbReference>
<dbReference type="EMBL" id="BRXS01000005">
    <property type="protein sequence ID" value="GLC27134.1"/>
    <property type="molecule type" value="Genomic_DNA"/>
</dbReference>
<dbReference type="AlphaFoldDB" id="A0AA37VFM8"/>
<accession>A0AA37VFM8</accession>
<evidence type="ECO:0000313" key="2">
    <source>
        <dbReference type="EMBL" id="GLC27134.1"/>
    </source>
</evidence>
<comment type="caution">
    <text evidence="2">The sequence shown here is derived from an EMBL/GenBank/DDBJ whole genome shotgun (WGS) entry which is preliminary data.</text>
</comment>
<protein>
    <submittedName>
        <fullName evidence="2">Uncharacterized protein</fullName>
    </submittedName>
</protein>
<organism evidence="2 3">
    <name type="scientific">Roseisolibacter agri</name>
    <dbReference type="NCBI Taxonomy" id="2014610"/>
    <lineage>
        <taxon>Bacteria</taxon>
        <taxon>Pseudomonadati</taxon>
        <taxon>Gemmatimonadota</taxon>
        <taxon>Gemmatimonadia</taxon>
        <taxon>Gemmatimonadales</taxon>
        <taxon>Gemmatimonadaceae</taxon>
        <taxon>Roseisolibacter</taxon>
    </lineage>
</organism>
<keyword evidence="1" id="KW-0812">Transmembrane</keyword>
<sequence>MSASHHDVSQDKGPAFVGLFVGMILLGAFMYGMVQFTNARYAGHGAAEKGAAVEAHK</sequence>
<reference evidence="2" key="1">
    <citation type="submission" date="2022-08" db="EMBL/GenBank/DDBJ databases">
        <title>Draft genome sequencing of Roseisolibacter agri AW1220.</title>
        <authorList>
            <person name="Tobiishi Y."/>
            <person name="Tonouchi A."/>
        </authorList>
    </citation>
    <scope>NUCLEOTIDE SEQUENCE</scope>
    <source>
        <strain evidence="2">AW1220</strain>
    </source>
</reference>
<evidence type="ECO:0000256" key="1">
    <source>
        <dbReference type="SAM" id="Phobius"/>
    </source>
</evidence>
<gene>
    <name evidence="2" type="ORF">rosag_36470</name>
</gene>
<keyword evidence="3" id="KW-1185">Reference proteome</keyword>
<dbReference type="Proteomes" id="UP001161325">
    <property type="component" value="Unassembled WGS sequence"/>
</dbReference>
<keyword evidence="1" id="KW-1133">Transmembrane helix</keyword>
<feature type="transmembrane region" description="Helical" evidence="1">
    <location>
        <begin position="15"/>
        <end position="34"/>
    </location>
</feature>
<proteinExistence type="predicted"/>
<evidence type="ECO:0000313" key="3">
    <source>
        <dbReference type="Proteomes" id="UP001161325"/>
    </source>
</evidence>
<keyword evidence="1" id="KW-0472">Membrane</keyword>
<name>A0AA37VFM8_9BACT</name>